<dbReference type="OrthoDB" id="1247465at2"/>
<feature type="transmembrane region" description="Helical" evidence="13">
    <location>
        <begin position="153"/>
        <end position="177"/>
    </location>
</feature>
<feature type="transmembrane region" description="Helical" evidence="13">
    <location>
        <begin position="107"/>
        <end position="133"/>
    </location>
</feature>
<keyword evidence="6 13" id="KW-0812">Transmembrane</keyword>
<proteinExistence type="inferred from homology"/>
<dbReference type="Gene3D" id="1.20.950.20">
    <property type="entry name" value="Transmembrane di-heme cytochromes, Chain C"/>
    <property type="match status" value="1"/>
</dbReference>
<dbReference type="GO" id="GO:0022904">
    <property type="term" value="P:respiratory electron transport chain"/>
    <property type="evidence" value="ECO:0007669"/>
    <property type="project" value="InterPro"/>
</dbReference>
<dbReference type="GO" id="GO:0005886">
    <property type="term" value="C:plasma membrane"/>
    <property type="evidence" value="ECO:0007669"/>
    <property type="project" value="UniProtKB-SubCell"/>
</dbReference>
<dbReference type="GO" id="GO:0046872">
    <property type="term" value="F:metal ion binding"/>
    <property type="evidence" value="ECO:0007669"/>
    <property type="project" value="UniProtKB-KW"/>
</dbReference>
<dbReference type="InterPro" id="IPR016174">
    <property type="entry name" value="Di-haem_cyt_TM"/>
</dbReference>
<feature type="domain" description="Cytochrome b561 bacterial/Ni-hydrogenase" evidence="14">
    <location>
        <begin position="28"/>
        <end position="195"/>
    </location>
</feature>
<evidence type="ECO:0000259" key="14">
    <source>
        <dbReference type="Pfam" id="PF01292"/>
    </source>
</evidence>
<dbReference type="Proteomes" id="UP000264310">
    <property type="component" value="Unassembled WGS sequence"/>
</dbReference>
<evidence type="ECO:0000313" key="15">
    <source>
        <dbReference type="EMBL" id="RFC63343.1"/>
    </source>
</evidence>
<evidence type="ECO:0000256" key="7">
    <source>
        <dbReference type="ARBA" id="ARBA00022723"/>
    </source>
</evidence>
<dbReference type="Pfam" id="PF01292">
    <property type="entry name" value="Ni_hydr_CYTB"/>
    <property type="match status" value="1"/>
</dbReference>
<keyword evidence="10" id="KW-0408">Iron</keyword>
<keyword evidence="5" id="KW-0349">Heme</keyword>
<accession>A0A371X293</accession>
<dbReference type="InterPro" id="IPR052168">
    <property type="entry name" value="Cytochrome_b561_oxidase"/>
</dbReference>
<gene>
    <name evidence="15" type="ORF">DYI37_09835</name>
</gene>
<evidence type="ECO:0000256" key="6">
    <source>
        <dbReference type="ARBA" id="ARBA00022692"/>
    </source>
</evidence>
<evidence type="ECO:0000256" key="13">
    <source>
        <dbReference type="SAM" id="Phobius"/>
    </source>
</evidence>
<dbReference type="SUPFAM" id="SSF81342">
    <property type="entry name" value="Transmembrane di-heme cytochromes"/>
    <property type="match status" value="1"/>
</dbReference>
<comment type="subcellular location">
    <subcellularLocation>
        <location evidence="2">Cell membrane</location>
        <topology evidence="2">Multi-pass membrane protein</topology>
    </subcellularLocation>
</comment>
<keyword evidence="3" id="KW-0813">Transport</keyword>
<keyword evidence="8" id="KW-0249">Electron transport</keyword>
<sequence>MSHEPQASNAAGLFDENGVAVGLPQRARYAPTSRVFHWIVAALVLVVWPMGMVIAFVADEHKTAFYLLHESFGFLVLWLMLARLAVRLIRGAPSPQPMPSWQKRMAGVVHIALYAALIAMPIFGFLATNAFGFPLSLFGILPIPSPVGKNDDLAKIFMTVHVTLGWTILVLFVLHLGGVLHHHLIRRDAVLYRMT</sequence>
<evidence type="ECO:0000256" key="2">
    <source>
        <dbReference type="ARBA" id="ARBA00004651"/>
    </source>
</evidence>
<comment type="similarity">
    <text evidence="12">Belongs to the cytochrome b561 family.</text>
</comment>
<evidence type="ECO:0000256" key="9">
    <source>
        <dbReference type="ARBA" id="ARBA00022989"/>
    </source>
</evidence>
<keyword evidence="7" id="KW-0479">Metal-binding</keyword>
<dbReference type="GO" id="GO:0009055">
    <property type="term" value="F:electron transfer activity"/>
    <property type="evidence" value="ECO:0007669"/>
    <property type="project" value="InterPro"/>
</dbReference>
<keyword evidence="16" id="KW-1185">Reference proteome</keyword>
<evidence type="ECO:0000256" key="8">
    <source>
        <dbReference type="ARBA" id="ARBA00022982"/>
    </source>
</evidence>
<feature type="transmembrane region" description="Helical" evidence="13">
    <location>
        <begin position="35"/>
        <end position="58"/>
    </location>
</feature>
<dbReference type="PANTHER" id="PTHR30529">
    <property type="entry name" value="CYTOCHROME B561"/>
    <property type="match status" value="1"/>
</dbReference>
<evidence type="ECO:0000256" key="4">
    <source>
        <dbReference type="ARBA" id="ARBA00022475"/>
    </source>
</evidence>
<dbReference type="PANTHER" id="PTHR30529:SF7">
    <property type="entry name" value="CYTOCHROME B561 BACTERIAL_NI-HYDROGENASE DOMAIN-CONTAINING PROTEIN"/>
    <property type="match status" value="1"/>
</dbReference>
<protein>
    <submittedName>
        <fullName evidence="15">Cytochrome b</fullName>
    </submittedName>
</protein>
<keyword evidence="4" id="KW-1003">Cell membrane</keyword>
<dbReference type="GO" id="GO:0020037">
    <property type="term" value="F:heme binding"/>
    <property type="evidence" value="ECO:0007669"/>
    <property type="project" value="TreeGrafter"/>
</dbReference>
<evidence type="ECO:0000313" key="16">
    <source>
        <dbReference type="Proteomes" id="UP000264310"/>
    </source>
</evidence>
<keyword evidence="11 13" id="KW-0472">Membrane</keyword>
<comment type="cofactor">
    <cofactor evidence="1">
        <name>heme b</name>
        <dbReference type="ChEBI" id="CHEBI:60344"/>
    </cofactor>
</comment>
<evidence type="ECO:0000256" key="5">
    <source>
        <dbReference type="ARBA" id="ARBA00022617"/>
    </source>
</evidence>
<keyword evidence="9 13" id="KW-1133">Transmembrane helix</keyword>
<feature type="transmembrane region" description="Helical" evidence="13">
    <location>
        <begin position="64"/>
        <end position="86"/>
    </location>
</feature>
<reference evidence="15 16" key="1">
    <citation type="submission" date="2018-08" db="EMBL/GenBank/DDBJ databases">
        <title>Fulvimarina sp. 85, whole genome shotgun sequence.</title>
        <authorList>
            <person name="Tuo L."/>
        </authorList>
    </citation>
    <scope>NUCLEOTIDE SEQUENCE [LARGE SCALE GENOMIC DNA]</scope>
    <source>
        <strain evidence="15 16">85</strain>
    </source>
</reference>
<organism evidence="15 16">
    <name type="scientific">Fulvimarina endophytica</name>
    <dbReference type="NCBI Taxonomy" id="2293836"/>
    <lineage>
        <taxon>Bacteria</taxon>
        <taxon>Pseudomonadati</taxon>
        <taxon>Pseudomonadota</taxon>
        <taxon>Alphaproteobacteria</taxon>
        <taxon>Hyphomicrobiales</taxon>
        <taxon>Aurantimonadaceae</taxon>
        <taxon>Fulvimarina</taxon>
    </lineage>
</organism>
<evidence type="ECO:0000256" key="3">
    <source>
        <dbReference type="ARBA" id="ARBA00022448"/>
    </source>
</evidence>
<evidence type="ECO:0000256" key="1">
    <source>
        <dbReference type="ARBA" id="ARBA00001970"/>
    </source>
</evidence>
<name>A0A371X293_9HYPH</name>
<dbReference type="RefSeq" id="WP_116683073.1">
    <property type="nucleotide sequence ID" value="NZ_QURL01000004.1"/>
</dbReference>
<evidence type="ECO:0000256" key="10">
    <source>
        <dbReference type="ARBA" id="ARBA00023004"/>
    </source>
</evidence>
<dbReference type="InterPro" id="IPR011577">
    <property type="entry name" value="Cyt_b561_bac/Ni-Hgenase"/>
</dbReference>
<evidence type="ECO:0000256" key="12">
    <source>
        <dbReference type="ARBA" id="ARBA00037975"/>
    </source>
</evidence>
<dbReference type="EMBL" id="QURL01000004">
    <property type="protein sequence ID" value="RFC63343.1"/>
    <property type="molecule type" value="Genomic_DNA"/>
</dbReference>
<dbReference type="AlphaFoldDB" id="A0A371X293"/>
<evidence type="ECO:0000256" key="11">
    <source>
        <dbReference type="ARBA" id="ARBA00023136"/>
    </source>
</evidence>
<comment type="caution">
    <text evidence="15">The sequence shown here is derived from an EMBL/GenBank/DDBJ whole genome shotgun (WGS) entry which is preliminary data.</text>
</comment>